<accession>A0A7I5E9Z0</accession>
<reference evidence="4" key="1">
    <citation type="submission" date="2020-12" db="UniProtKB">
        <authorList>
            <consortium name="WormBaseParasite"/>
        </authorList>
    </citation>
    <scope>IDENTIFICATION</scope>
    <source>
        <strain evidence="4">MHco3</strain>
    </source>
</reference>
<dbReference type="OrthoDB" id="10252009at2759"/>
<feature type="domain" description="Tyrosine specific protein phosphatases" evidence="2">
    <location>
        <begin position="135"/>
        <end position="200"/>
    </location>
</feature>
<evidence type="ECO:0000313" key="4">
    <source>
        <dbReference type="WBParaSite" id="HCON_00094830-00001"/>
    </source>
</evidence>
<organism evidence="3 4">
    <name type="scientific">Haemonchus contortus</name>
    <name type="common">Barber pole worm</name>
    <dbReference type="NCBI Taxonomy" id="6289"/>
    <lineage>
        <taxon>Eukaryota</taxon>
        <taxon>Metazoa</taxon>
        <taxon>Ecdysozoa</taxon>
        <taxon>Nematoda</taxon>
        <taxon>Chromadorea</taxon>
        <taxon>Rhabditida</taxon>
        <taxon>Rhabditina</taxon>
        <taxon>Rhabditomorpha</taxon>
        <taxon>Strongyloidea</taxon>
        <taxon>Trichostrongylidae</taxon>
        <taxon>Haemonchus</taxon>
    </lineage>
</organism>
<dbReference type="PRINTS" id="PR01908">
    <property type="entry name" value="ADSPHPHTASE"/>
</dbReference>
<dbReference type="OMA" id="AHDLEIM"/>
<feature type="domain" description="Tyrosine-protein phosphatase" evidence="1">
    <location>
        <begin position="80"/>
        <end position="221"/>
    </location>
</feature>
<dbReference type="GO" id="GO:0005737">
    <property type="term" value="C:cytoplasm"/>
    <property type="evidence" value="ECO:0007669"/>
    <property type="project" value="TreeGrafter"/>
</dbReference>
<dbReference type="SUPFAM" id="SSF52799">
    <property type="entry name" value="(Phosphotyrosine protein) phosphatases II"/>
    <property type="match status" value="1"/>
</dbReference>
<dbReference type="CDD" id="cd14498">
    <property type="entry name" value="DSP"/>
    <property type="match status" value="1"/>
</dbReference>
<dbReference type="GO" id="GO:0008579">
    <property type="term" value="F:JUN kinase phosphatase activity"/>
    <property type="evidence" value="ECO:0007669"/>
    <property type="project" value="TreeGrafter"/>
</dbReference>
<name>A0A7I5E9Z0_HAECO</name>
<dbReference type="InterPro" id="IPR020422">
    <property type="entry name" value="TYR_PHOSPHATASE_DUAL_dom"/>
</dbReference>
<dbReference type="PROSITE" id="PS50056">
    <property type="entry name" value="TYR_PHOSPHATASE_2"/>
    <property type="match status" value="1"/>
</dbReference>
<keyword evidence="3" id="KW-1185">Reference proteome</keyword>
<dbReference type="AlphaFoldDB" id="A0A7I5E9Z0"/>
<sequence>MSLHDQIKLAKDKLKPTTTVVVLEDGKEVTERRNETGEFVRDAEDDGGNTAVKGVSNRRRKKVEHAARMGFVIDLEPDLHLANICPGVYLGSQDVANELTVLLSEGITHIANVATGVPNHFPTKFVYLRLDVLDLPWTEIVQDFPTVHGFMKNCVDNGGKVLVHCNAGISRAATFVISYLMAYHGMTFECALETVKKVRPKVRPNTGFIKQLKSFEESLSAQKVI</sequence>
<dbReference type="PANTHER" id="PTHR46377:SF1">
    <property type="entry name" value="DUAL SPECIFICITY PROTEIN PHOSPHATASE 19"/>
    <property type="match status" value="1"/>
</dbReference>
<proteinExistence type="predicted"/>
<dbReference type="PROSITE" id="PS50054">
    <property type="entry name" value="TYR_PHOSPHATASE_DUAL"/>
    <property type="match status" value="1"/>
</dbReference>
<evidence type="ECO:0000313" key="3">
    <source>
        <dbReference type="Proteomes" id="UP000025227"/>
    </source>
</evidence>
<dbReference type="InterPro" id="IPR029021">
    <property type="entry name" value="Prot-tyrosine_phosphatase-like"/>
</dbReference>
<dbReference type="Proteomes" id="UP000025227">
    <property type="component" value="Unplaced"/>
</dbReference>
<dbReference type="SMART" id="SM00195">
    <property type="entry name" value="DSPc"/>
    <property type="match status" value="1"/>
</dbReference>
<evidence type="ECO:0000259" key="1">
    <source>
        <dbReference type="PROSITE" id="PS50054"/>
    </source>
</evidence>
<dbReference type="Pfam" id="PF00782">
    <property type="entry name" value="DSPc"/>
    <property type="match status" value="1"/>
</dbReference>
<dbReference type="PANTHER" id="PTHR46377">
    <property type="entry name" value="DUAL SPECIFICITY PROTEIN PHOSPHATASE 19"/>
    <property type="match status" value="1"/>
</dbReference>
<dbReference type="WBParaSite" id="HCON_00094830-00001">
    <property type="protein sequence ID" value="HCON_00094830-00001"/>
    <property type="gene ID" value="HCON_00094830"/>
</dbReference>
<dbReference type="InterPro" id="IPR000387">
    <property type="entry name" value="Tyr_Pase_dom"/>
</dbReference>
<dbReference type="InterPro" id="IPR000340">
    <property type="entry name" value="Dual-sp_phosphatase_cat-dom"/>
</dbReference>
<evidence type="ECO:0000259" key="2">
    <source>
        <dbReference type="PROSITE" id="PS50056"/>
    </source>
</evidence>
<dbReference type="Gene3D" id="3.90.190.10">
    <property type="entry name" value="Protein tyrosine phosphatase superfamily"/>
    <property type="match status" value="1"/>
</dbReference>
<protein>
    <submittedName>
        <fullName evidence="4">Dual specificity protein phosphatase 19</fullName>
    </submittedName>
</protein>